<name>A0A0P1IP16_9RHOB</name>
<dbReference type="Proteomes" id="UP000051260">
    <property type="component" value="Unassembled WGS sequence"/>
</dbReference>
<keyword evidence="2" id="KW-1185">Reference proteome</keyword>
<evidence type="ECO:0000313" key="2">
    <source>
        <dbReference type="Proteomes" id="UP000051260"/>
    </source>
</evidence>
<reference evidence="2" key="1">
    <citation type="submission" date="2015-09" db="EMBL/GenBank/DDBJ databases">
        <authorList>
            <person name="Rodrigo-Torres L."/>
            <person name="Arahal D.R."/>
        </authorList>
    </citation>
    <scope>NUCLEOTIDE SEQUENCE [LARGE SCALE GENOMIC DNA]</scope>
    <source>
        <strain evidence="2">CECT 5091</strain>
    </source>
</reference>
<accession>A0A0P1IP16</accession>
<proteinExistence type="predicted"/>
<protein>
    <submittedName>
        <fullName evidence="1">Uncharacterized protein</fullName>
    </submittedName>
</protein>
<sequence>MIQPEIASHNTRSAMFAVCYGGTKHLEVAKPDIRGLVLWQPLCGTNPPFAAAAIARAEGLRSCGTPILAMQHNSPKQSFTKNNFAEFQTAFFAAT</sequence>
<gene>
    <name evidence="1" type="ORF">RUE5091_03794</name>
</gene>
<evidence type="ECO:0000313" key="1">
    <source>
        <dbReference type="EMBL" id="CUK14776.1"/>
    </source>
</evidence>
<organism evidence="1 2">
    <name type="scientific">Ruegeria denitrificans</name>
    <dbReference type="NCBI Taxonomy" id="1715692"/>
    <lineage>
        <taxon>Bacteria</taxon>
        <taxon>Pseudomonadati</taxon>
        <taxon>Pseudomonadota</taxon>
        <taxon>Alphaproteobacteria</taxon>
        <taxon>Rhodobacterales</taxon>
        <taxon>Roseobacteraceae</taxon>
        <taxon>Ruegeria</taxon>
    </lineage>
</organism>
<dbReference type="AlphaFoldDB" id="A0A0P1IP16"/>
<dbReference type="EMBL" id="CYUD01000014">
    <property type="protein sequence ID" value="CUK14776.1"/>
    <property type="molecule type" value="Genomic_DNA"/>
</dbReference>